<dbReference type="PROSITE" id="PS50853">
    <property type="entry name" value="FN3"/>
    <property type="match status" value="12"/>
</dbReference>
<dbReference type="Pfam" id="PF07679">
    <property type="entry name" value="I-set"/>
    <property type="match status" value="6"/>
</dbReference>
<feature type="domain" description="Fibronectin type-III" evidence="9">
    <location>
        <begin position="1574"/>
        <end position="1669"/>
    </location>
</feature>
<dbReference type="InterPro" id="IPR050964">
    <property type="entry name" value="Striated_Muscle_Regulatory"/>
</dbReference>
<feature type="domain" description="Fibronectin type-III" evidence="9">
    <location>
        <begin position="1474"/>
        <end position="1568"/>
    </location>
</feature>
<protein>
    <submittedName>
        <fullName evidence="10">TITIN protein</fullName>
    </submittedName>
</protein>
<dbReference type="InterPro" id="IPR003598">
    <property type="entry name" value="Ig_sub2"/>
</dbReference>
<dbReference type="FunFam" id="2.60.40.10:FF:000031">
    <property type="entry name" value="Myosin-binding protein C, slow type"/>
    <property type="match status" value="1"/>
</dbReference>
<dbReference type="InterPro" id="IPR036179">
    <property type="entry name" value="Ig-like_dom_sf"/>
</dbReference>
<dbReference type="InterPro" id="IPR008271">
    <property type="entry name" value="Ser/Thr_kinase_AS"/>
</dbReference>
<dbReference type="PANTHER" id="PTHR13817:SF151">
    <property type="entry name" value="TITIN"/>
    <property type="match status" value="1"/>
</dbReference>
<dbReference type="FunFam" id="2.60.40.10:FF:000107">
    <property type="entry name" value="Myosin, light chain kinase a"/>
    <property type="match status" value="1"/>
</dbReference>
<dbReference type="CDD" id="cd00096">
    <property type="entry name" value="Ig"/>
    <property type="match status" value="1"/>
</dbReference>
<feature type="domain" description="Ig-like" evidence="8">
    <location>
        <begin position="2280"/>
        <end position="2369"/>
    </location>
</feature>
<dbReference type="FunFam" id="2.60.40.10:FF:000160">
    <property type="entry name" value="Titin a"/>
    <property type="match status" value="3"/>
</dbReference>
<dbReference type="InterPro" id="IPR036116">
    <property type="entry name" value="FN3_sf"/>
</dbReference>
<dbReference type="InterPro" id="IPR003599">
    <property type="entry name" value="Ig_sub"/>
</dbReference>
<dbReference type="SUPFAM" id="SSF56112">
    <property type="entry name" value="Protein kinase-like (PK-like)"/>
    <property type="match status" value="1"/>
</dbReference>
<dbReference type="PROSITE" id="PS50835">
    <property type="entry name" value="IG_LIKE"/>
    <property type="match status" value="3"/>
</dbReference>
<feature type="domain" description="Fibronectin type-III" evidence="9">
    <location>
        <begin position="1843"/>
        <end position="1935"/>
    </location>
</feature>
<keyword evidence="4" id="KW-0393">Immunoglobulin domain</keyword>
<evidence type="ECO:0000256" key="6">
    <source>
        <dbReference type="SAM" id="Phobius"/>
    </source>
</evidence>
<feature type="domain" description="Fibronectin type-III" evidence="9">
    <location>
        <begin position="9"/>
        <end position="102"/>
    </location>
</feature>
<dbReference type="SMART" id="SM00220">
    <property type="entry name" value="S_TKc"/>
    <property type="match status" value="1"/>
</dbReference>
<dbReference type="GO" id="GO:0004672">
    <property type="term" value="F:protein kinase activity"/>
    <property type="evidence" value="ECO:0007669"/>
    <property type="project" value="InterPro"/>
</dbReference>
<accession>A0A0R3T3I4</accession>
<dbReference type="Pfam" id="PF00069">
    <property type="entry name" value="Pkinase"/>
    <property type="match status" value="1"/>
</dbReference>
<evidence type="ECO:0000259" key="8">
    <source>
        <dbReference type="PROSITE" id="PS50835"/>
    </source>
</evidence>
<proteinExistence type="inferred from homology"/>
<evidence type="ECO:0000256" key="1">
    <source>
        <dbReference type="ARBA" id="ARBA00006692"/>
    </source>
</evidence>
<evidence type="ECO:0000256" key="4">
    <source>
        <dbReference type="ARBA" id="ARBA00023319"/>
    </source>
</evidence>
<dbReference type="SUPFAM" id="SSF49265">
    <property type="entry name" value="Fibronectin type III"/>
    <property type="match status" value="8"/>
</dbReference>
<dbReference type="PROSITE" id="PS50011">
    <property type="entry name" value="PROTEIN_KINASE_DOM"/>
    <property type="match status" value="1"/>
</dbReference>
<feature type="domain" description="Fibronectin type-III" evidence="9">
    <location>
        <begin position="1103"/>
        <end position="1189"/>
    </location>
</feature>
<evidence type="ECO:0000313" key="10">
    <source>
        <dbReference type="WBParaSite" id="HNAJ_0000157001-mRNA-1"/>
    </source>
</evidence>
<evidence type="ECO:0000256" key="5">
    <source>
        <dbReference type="SAM" id="MobiDB-lite"/>
    </source>
</evidence>
<dbReference type="InterPro" id="IPR003961">
    <property type="entry name" value="FN3_dom"/>
</dbReference>
<keyword evidence="6" id="KW-0812">Transmembrane</keyword>
<feature type="region of interest" description="Disordered" evidence="5">
    <location>
        <begin position="1174"/>
        <end position="1195"/>
    </location>
</feature>
<dbReference type="GO" id="GO:0005524">
    <property type="term" value="F:ATP binding"/>
    <property type="evidence" value="ECO:0007669"/>
    <property type="project" value="InterPro"/>
</dbReference>
<dbReference type="FunFam" id="2.60.40.10:FF:000127">
    <property type="entry name" value="titin isoform X1"/>
    <property type="match status" value="2"/>
</dbReference>
<keyword evidence="2" id="KW-0677">Repeat</keyword>
<dbReference type="SMART" id="SM00409">
    <property type="entry name" value="IG"/>
    <property type="match status" value="6"/>
</dbReference>
<name>A0A0R3T3I4_RODNA</name>
<evidence type="ECO:0000256" key="3">
    <source>
        <dbReference type="ARBA" id="ARBA00023157"/>
    </source>
</evidence>
<dbReference type="STRING" id="102285.A0A0R3T3I4"/>
<dbReference type="WBParaSite" id="HNAJ_0000157001-mRNA-1">
    <property type="protein sequence ID" value="HNAJ_0000157001-mRNA-1"/>
    <property type="gene ID" value="HNAJ_0000157001"/>
</dbReference>
<dbReference type="InterPro" id="IPR011009">
    <property type="entry name" value="Kinase-like_dom_sf"/>
</dbReference>
<feature type="region of interest" description="Disordered" evidence="5">
    <location>
        <begin position="2504"/>
        <end position="2531"/>
    </location>
</feature>
<dbReference type="Gene3D" id="1.10.510.10">
    <property type="entry name" value="Transferase(Phosphotransferase) domain 1"/>
    <property type="match status" value="1"/>
</dbReference>
<dbReference type="SUPFAM" id="SSF48726">
    <property type="entry name" value="Immunoglobulin"/>
    <property type="match status" value="7"/>
</dbReference>
<keyword evidence="3" id="KW-1015">Disulfide bond</keyword>
<reference evidence="10" key="1">
    <citation type="submission" date="2017-02" db="UniProtKB">
        <authorList>
            <consortium name="WormBaseParasite"/>
        </authorList>
    </citation>
    <scope>IDENTIFICATION</scope>
</reference>
<dbReference type="FunFam" id="2.60.40.10:FF:000032">
    <property type="entry name" value="palladin isoform X1"/>
    <property type="match status" value="1"/>
</dbReference>
<evidence type="ECO:0000259" key="9">
    <source>
        <dbReference type="PROSITE" id="PS50853"/>
    </source>
</evidence>
<feature type="domain" description="Ig-like" evidence="8">
    <location>
        <begin position="2389"/>
        <end position="2478"/>
    </location>
</feature>
<keyword evidence="6" id="KW-0472">Membrane</keyword>
<dbReference type="Gene3D" id="3.30.200.20">
    <property type="entry name" value="Phosphorylase Kinase, domain 1"/>
    <property type="match status" value="1"/>
</dbReference>
<dbReference type="FunFam" id="2.60.40.10:FF:000056">
    <property type="entry name" value="twitchin isoform X4"/>
    <property type="match status" value="2"/>
</dbReference>
<organism evidence="10">
    <name type="scientific">Rodentolepis nana</name>
    <name type="common">Dwarf tapeworm</name>
    <name type="synonym">Hymenolepis nana</name>
    <dbReference type="NCBI Taxonomy" id="102285"/>
    <lineage>
        <taxon>Eukaryota</taxon>
        <taxon>Metazoa</taxon>
        <taxon>Spiralia</taxon>
        <taxon>Lophotrochozoa</taxon>
        <taxon>Platyhelminthes</taxon>
        <taxon>Cestoda</taxon>
        <taxon>Eucestoda</taxon>
        <taxon>Cyclophyllidea</taxon>
        <taxon>Hymenolepididae</taxon>
        <taxon>Rodentolepis</taxon>
    </lineage>
</organism>
<feature type="domain" description="Fibronectin type-III" evidence="9">
    <location>
        <begin position="233"/>
        <end position="327"/>
    </location>
</feature>
<dbReference type="PROSITE" id="PS00108">
    <property type="entry name" value="PROTEIN_KINASE_ST"/>
    <property type="match status" value="1"/>
</dbReference>
<evidence type="ECO:0000256" key="2">
    <source>
        <dbReference type="ARBA" id="ARBA00022737"/>
    </source>
</evidence>
<feature type="domain" description="Fibronectin type-III" evidence="9">
    <location>
        <begin position="108"/>
        <end position="203"/>
    </location>
</feature>
<dbReference type="InterPro" id="IPR013098">
    <property type="entry name" value="Ig_I-set"/>
</dbReference>
<dbReference type="Pfam" id="PF00041">
    <property type="entry name" value="fn3"/>
    <property type="match status" value="12"/>
</dbReference>
<evidence type="ECO:0000259" key="7">
    <source>
        <dbReference type="PROSITE" id="PS50011"/>
    </source>
</evidence>
<sequence length="2592" mass="288072">LQDNGFNKFTFGLEVNDVDSNEVTLSWMKPRKDGGSKVTGYVVEYMPINGEEWIKAPSTKDTTATVGGLKKGEKYLFRVSAKNAAGTGEPSQATRPVLCKPKYDAPDAPGSLHVDDVDKDQVTLSWAPPLRDGGSKIVGFIVEKKKLGDGDWSKAASLPANTASATIDNLEPNGNYEFRVRAVNAAGPSDPSTPTNLVQLQAKKNKRLIERGCMSCCFDINYYFYFHSAKPKGPEEVNVKDVRANSCTVEWSPSKDDGGSPVTGYAVEMCDESTGIWSPVIEKIKDNSVKVSNLTSGHRYKFRVAAINDLGRSEPTETLLSTVAKNPFGLFLSIYTFLQHILIYSPDAPRSVKIADYDKNFVELTWEPPESDGGNPVQGYIVEKRNPKGEWIKALPGILPGTNATITGLEPGREYEFRVAAVNEGGQGDFSRSTMPHLMKDKICELPAGAPDGLNVDKVNKNGVRLSWKKPRHDGGTPITGYIVEKLDESGEWIPVKSTTEPQAFIPMKEGEKAQYRVRAVNEEGEGEPSRPTLPVTAEDQPMAPRIATPADGLIDNIKVRVSIPFPSFSIITLTKIKYPTPVAQWTHNNQTISPDEDPAGTSILLIQKAKREDSGSYGVTLENPLGQTRSSCNVIVLGKCFVFMLINQMILLNTSMHRLSDPYFNFNNFTKNQVSAFLTSPEATVRNLDEGKPYEFRVMAENAFGVSEPLMTTEAIKPKHPFGKLKFNSPLFAHVFCIDNKECLIVFLPKYSNFSQYTNLRSRLILHLYLSNCVVLLDPPSGMTEPIVEDTTDDSITLSWEPPTRGPVSGYIVEKKPKNSREANIGNVTGNTYTVKGLPTGKEFEFRVVPFNAAGNGEPSDSTGLIKVQKPIEAPKISYEMPTEVNAVMGQPFKIRVPFTGSPPTSVELIKDGRPTPIPNDHLNVEITPNEVIITTPASVKDDNGVYDIKLANEKGSDHRPIKINILCPPDAPTGPLNVTSVTANSCKLSWNPPAVSASIFHFVNTIKIYRLHAIHRITLKDTHGGPLSNYIVEKMDVATGEWTPVSKFVRQPEYEVTSLVEGKTYKFRVLAVNDYGISEPLEGDRKITAIDEAGRWFLFEIITNVDVTDATEDSVSLEWTKPRGSGSKKPTGYVIEYKTPDSDWVRAPLGQIKVEGLETGKRYSFRVAAKNNAGVGEPSRPTQPVECKSTGMPNVDSVGRDFVNLSWMPPKNDGGSRVNGYIVEKRPRGGYDWEPAITSPVVGTSANISGLPTGTEYEFRVIPINAAGKGEPSTPTPMVKIEDKRSGAAADFITKLTPKSSGVGGEAEFVVQVDGNPTPRVRWLRNGIELTPSSRVRITGPDDDGMARLTLSDLGEYDGGDITCELITPSNRTSCSAPLDVFGPPKILGDVPERTAAEEDFVKFKVPYSARGNISLKLRKDGHDVPDSNEIKLMDLDGIISRNFGFFRNCHIADSLESYWCNFRKIGEPDACQGPLQNTDTTPFSTRLSWKPPRHDGGSKVTHYVVERQEVGKDNWTTVQSACTTLLSEIQGLTDGASYNFRVAPVNDVGQGPWLTTTTPIVAKYPFDKPSAPGPISVSDVGSSFVNLTWSRPSNDGGGRLLGYFIEKREAGAPNWTRVNVNPVQTLSYNLPNLIEDKSYEFRVFATNDAGESPPSTIDEPVLVRDPMSMLINLLYGRDAVFEIEVDCSSPYEVTWYKGDRELVPSSRIDMAKEGRLCTLTVADANGEDTDDYSVRVSNLSLTFTTFCGKLTHIYECFKGDTIQIKAPFIGYPTPHATWKLNGKELFNNKNVQIEMKRRHAIITLSNVDENTTGQLKLTLENNMGSDTANIDLRVHDRPSPPYDVVVEGTSDGRALLSWKMPPDSGYVSEYIIERAEMPGDNWIRAGINRFSPYNVEGLENGHEYRFRVFADNLHGRSDPSQPSEPVKICPEEKRRKNQRRFLGDCLPRGEYDGPPSTDYSYAYIIWCISKCSWLDSYFANDEKSTGRIFVAKFVPTKDEDERNAVLNEANIMKQLNHPNLLHLHEFFSEPKESAMILEFLSGGELFDRIGEDGYNMNEGEVIKYIRQLLEGLQHMHENHIVHLDIKPENIMCENNRSTEIKLIDFGLSTKLNPQEEVRVSTATPEFAAPEIIDHNPVGFYTDMWSVGVLAYVLLSGISPFAGNDNKETLQNVSRASYDFNDESFRGVSDNAKDFISKLLIKAPEKRITVFEALDHPWLSTPINDDQLPNRKHLPSIGDIWARRPAIGHICNYSSIRRLRRVEYMIYSSHFDHREAGPRFIRHPRSQTTIEGNTAQFDCRVIGVSEPIITWVYRGTPLTQSLKYMQRYSGHDYSLKVSRVKRFEDEGEYIVRAENSFGKRDSSAYLTVEPKFALKEYEVILPEEFAPRFSLPLRNRYIQDGHSVKLTCTADGNPIPVLTWFKRGGDYDIQTTLGISSLEIFSCNEKHSGKYTCQASNKLGEDETMCKLIVERKSVSTWRESSISANGMMTTSTTITRTSFQSTNRRSSGLREVTPQQKAPELKTPIDEPTDLAEGDSLSLEAKFTEAEPLANVTWIVNGEVIILLLILVPFILHSSFRTACTTSLCRSTV</sequence>
<dbReference type="CDD" id="cd00063">
    <property type="entry name" value="FN3"/>
    <property type="match status" value="13"/>
</dbReference>
<dbReference type="PRINTS" id="PR00014">
    <property type="entry name" value="FNTYPEIII"/>
</dbReference>
<dbReference type="Gene3D" id="2.60.40.10">
    <property type="entry name" value="Immunoglobulins"/>
    <property type="match status" value="20"/>
</dbReference>
<feature type="domain" description="Fibronectin type-III" evidence="9">
    <location>
        <begin position="1191"/>
        <end position="1286"/>
    </location>
</feature>
<dbReference type="SMART" id="SM00060">
    <property type="entry name" value="FN3"/>
    <property type="match status" value="13"/>
</dbReference>
<feature type="domain" description="Fibronectin type-III" evidence="9">
    <location>
        <begin position="973"/>
        <end position="1095"/>
    </location>
</feature>
<dbReference type="FunFam" id="1.10.510.10:FF:000321">
    <property type="entry name" value="Bent, isoform C"/>
    <property type="match status" value="1"/>
</dbReference>
<dbReference type="InterPro" id="IPR007110">
    <property type="entry name" value="Ig-like_dom"/>
</dbReference>
<feature type="domain" description="Fibronectin type-III" evidence="9">
    <location>
        <begin position="450"/>
        <end position="541"/>
    </location>
</feature>
<comment type="similarity">
    <text evidence="1">Belongs to the protein kinase superfamily. CAMK Ser/Thr protein kinase family.</text>
</comment>
<dbReference type="PANTHER" id="PTHR13817">
    <property type="entry name" value="TITIN"/>
    <property type="match status" value="1"/>
</dbReference>
<feature type="transmembrane region" description="Helical" evidence="6">
    <location>
        <begin position="2555"/>
        <end position="2575"/>
    </location>
</feature>
<feature type="domain" description="Ig-like" evidence="8">
    <location>
        <begin position="1279"/>
        <end position="1382"/>
    </location>
</feature>
<feature type="domain" description="Protein kinase" evidence="7">
    <location>
        <begin position="1965"/>
        <end position="2221"/>
    </location>
</feature>
<dbReference type="GO" id="GO:0045214">
    <property type="term" value="P:sarcomere organization"/>
    <property type="evidence" value="ECO:0007669"/>
    <property type="project" value="TreeGrafter"/>
</dbReference>
<dbReference type="SMART" id="SM00408">
    <property type="entry name" value="IGc2"/>
    <property type="match status" value="4"/>
</dbReference>
<dbReference type="InterPro" id="IPR013783">
    <property type="entry name" value="Ig-like_fold"/>
</dbReference>
<feature type="domain" description="Fibronectin type-III" evidence="9">
    <location>
        <begin position="780"/>
        <end position="872"/>
    </location>
</feature>
<dbReference type="GO" id="GO:0031430">
    <property type="term" value="C:M band"/>
    <property type="evidence" value="ECO:0007669"/>
    <property type="project" value="TreeGrafter"/>
</dbReference>
<dbReference type="InterPro" id="IPR000719">
    <property type="entry name" value="Prot_kinase_dom"/>
</dbReference>
<feature type="domain" description="Fibronectin type-III" evidence="9">
    <location>
        <begin position="348"/>
        <end position="442"/>
    </location>
</feature>
<keyword evidence="6" id="KW-1133">Transmembrane helix</keyword>